<evidence type="ECO:0000256" key="1">
    <source>
        <dbReference type="SAM" id="MobiDB-lite"/>
    </source>
</evidence>
<gene>
    <name evidence="2" type="ORF">L3X38_027548</name>
</gene>
<reference evidence="2 3" key="1">
    <citation type="journal article" date="2022" name="G3 (Bethesda)">
        <title>Whole-genome sequence and methylome profiling of the almond [Prunus dulcis (Mill.) D.A. Webb] cultivar 'Nonpareil'.</title>
        <authorList>
            <person name="D'Amico-Willman K.M."/>
            <person name="Ouma W.Z."/>
            <person name="Meulia T."/>
            <person name="Sideli G.M."/>
            <person name="Gradziel T.M."/>
            <person name="Fresnedo-Ramirez J."/>
        </authorList>
    </citation>
    <scope>NUCLEOTIDE SEQUENCE [LARGE SCALE GENOMIC DNA]</scope>
    <source>
        <strain evidence="2">Clone GOH B32 T37-40</strain>
    </source>
</reference>
<evidence type="ECO:0000313" key="3">
    <source>
        <dbReference type="Proteomes" id="UP001054821"/>
    </source>
</evidence>
<dbReference type="AlphaFoldDB" id="A0AAD4VQ09"/>
<feature type="region of interest" description="Disordered" evidence="1">
    <location>
        <begin position="38"/>
        <end position="84"/>
    </location>
</feature>
<sequence length="84" mass="9166">MAGSEYEKKIMGRPWGALCAQHLDIGNTNQEEFKRGNYSSDYRFRSPNGRRFGGCRPGSSSSEGTSQDSNIGNCSGTGVARIDR</sequence>
<dbReference type="EMBL" id="JAJFAZ020000005">
    <property type="protein sequence ID" value="KAI5328152.1"/>
    <property type="molecule type" value="Genomic_DNA"/>
</dbReference>
<dbReference type="Proteomes" id="UP001054821">
    <property type="component" value="Chromosome 5"/>
</dbReference>
<comment type="caution">
    <text evidence="2">The sequence shown here is derived from an EMBL/GenBank/DDBJ whole genome shotgun (WGS) entry which is preliminary data.</text>
</comment>
<evidence type="ECO:0000313" key="2">
    <source>
        <dbReference type="EMBL" id="KAI5328152.1"/>
    </source>
</evidence>
<name>A0AAD4VQ09_PRUDU</name>
<accession>A0AAD4VQ09</accession>
<feature type="compositionally biased region" description="Low complexity" evidence="1">
    <location>
        <begin position="59"/>
        <end position="69"/>
    </location>
</feature>
<keyword evidence="3" id="KW-1185">Reference proteome</keyword>
<protein>
    <submittedName>
        <fullName evidence="2">Uncharacterized protein</fullName>
    </submittedName>
</protein>
<proteinExistence type="predicted"/>
<organism evidence="2 3">
    <name type="scientific">Prunus dulcis</name>
    <name type="common">Almond</name>
    <name type="synonym">Amygdalus dulcis</name>
    <dbReference type="NCBI Taxonomy" id="3755"/>
    <lineage>
        <taxon>Eukaryota</taxon>
        <taxon>Viridiplantae</taxon>
        <taxon>Streptophyta</taxon>
        <taxon>Embryophyta</taxon>
        <taxon>Tracheophyta</taxon>
        <taxon>Spermatophyta</taxon>
        <taxon>Magnoliopsida</taxon>
        <taxon>eudicotyledons</taxon>
        <taxon>Gunneridae</taxon>
        <taxon>Pentapetalae</taxon>
        <taxon>rosids</taxon>
        <taxon>fabids</taxon>
        <taxon>Rosales</taxon>
        <taxon>Rosaceae</taxon>
        <taxon>Amygdaloideae</taxon>
        <taxon>Amygdaleae</taxon>
        <taxon>Prunus</taxon>
    </lineage>
</organism>